<name>A0AAV4IV64_9GAST</name>
<evidence type="ECO:0000256" key="7">
    <source>
        <dbReference type="RuleBase" id="RU003971"/>
    </source>
</evidence>
<dbReference type="Gene3D" id="3.40.50.1460">
    <property type="match status" value="1"/>
</dbReference>
<evidence type="ECO:0000256" key="8">
    <source>
        <dbReference type="SAM" id="MobiDB-lite"/>
    </source>
</evidence>
<organism evidence="11 12">
    <name type="scientific">Elysia marginata</name>
    <dbReference type="NCBI Taxonomy" id="1093978"/>
    <lineage>
        <taxon>Eukaryota</taxon>
        <taxon>Metazoa</taxon>
        <taxon>Spiralia</taxon>
        <taxon>Lophotrochozoa</taxon>
        <taxon>Mollusca</taxon>
        <taxon>Gastropoda</taxon>
        <taxon>Heterobranchia</taxon>
        <taxon>Euthyneura</taxon>
        <taxon>Panpulmonata</taxon>
        <taxon>Sacoglossa</taxon>
        <taxon>Placobranchoidea</taxon>
        <taxon>Plakobranchidae</taxon>
        <taxon>Elysia</taxon>
    </lineage>
</organism>
<keyword evidence="3" id="KW-0053">Apoptosis</keyword>
<dbReference type="PROSITE" id="PS50207">
    <property type="entry name" value="CASPASE_P10"/>
    <property type="match status" value="1"/>
</dbReference>
<evidence type="ECO:0000259" key="10">
    <source>
        <dbReference type="PROSITE" id="PS50208"/>
    </source>
</evidence>
<dbReference type="GO" id="GO:0004197">
    <property type="term" value="F:cysteine-type endopeptidase activity"/>
    <property type="evidence" value="ECO:0007669"/>
    <property type="project" value="InterPro"/>
</dbReference>
<dbReference type="InterPro" id="IPR002398">
    <property type="entry name" value="Pept_C14"/>
</dbReference>
<dbReference type="CDD" id="cd00032">
    <property type="entry name" value="CASc"/>
    <property type="match status" value="1"/>
</dbReference>
<dbReference type="InterPro" id="IPR016129">
    <property type="entry name" value="Caspase_his_AS"/>
</dbReference>
<feature type="domain" description="Caspase family p20" evidence="10">
    <location>
        <begin position="53"/>
        <end position="178"/>
    </location>
</feature>
<accession>A0AAV4IV64</accession>
<dbReference type="FunFam" id="3.40.50.1460:FF:000001">
    <property type="entry name" value="Caspase-3 preproprotein"/>
    <property type="match status" value="1"/>
</dbReference>
<dbReference type="SMART" id="SM00115">
    <property type="entry name" value="CASc"/>
    <property type="match status" value="1"/>
</dbReference>
<dbReference type="InterPro" id="IPR002138">
    <property type="entry name" value="Pept_C14_p10"/>
</dbReference>
<keyword evidence="2" id="KW-0645">Protease</keyword>
<dbReference type="Proteomes" id="UP000762676">
    <property type="component" value="Unassembled WGS sequence"/>
</dbReference>
<dbReference type="PANTHER" id="PTHR10454:SF232">
    <property type="entry name" value="AT03047P-RELATED"/>
    <property type="match status" value="1"/>
</dbReference>
<comment type="similarity">
    <text evidence="1 7">Belongs to the peptidase C14A family.</text>
</comment>
<dbReference type="GO" id="GO:0043525">
    <property type="term" value="P:positive regulation of neuron apoptotic process"/>
    <property type="evidence" value="ECO:0007669"/>
    <property type="project" value="TreeGrafter"/>
</dbReference>
<evidence type="ECO:0000256" key="1">
    <source>
        <dbReference type="ARBA" id="ARBA00010134"/>
    </source>
</evidence>
<keyword evidence="6" id="KW-0865">Zymogen</keyword>
<dbReference type="PRINTS" id="PR00376">
    <property type="entry name" value="IL1BCENZYME"/>
</dbReference>
<feature type="region of interest" description="Disordered" evidence="8">
    <location>
        <begin position="1"/>
        <end position="41"/>
    </location>
</feature>
<evidence type="ECO:0000256" key="6">
    <source>
        <dbReference type="ARBA" id="ARBA00023145"/>
    </source>
</evidence>
<dbReference type="GO" id="GO:0006508">
    <property type="term" value="P:proteolysis"/>
    <property type="evidence" value="ECO:0007669"/>
    <property type="project" value="UniProtKB-KW"/>
</dbReference>
<dbReference type="PROSITE" id="PS50208">
    <property type="entry name" value="CASPASE_P20"/>
    <property type="match status" value="1"/>
</dbReference>
<dbReference type="PROSITE" id="PS01121">
    <property type="entry name" value="CASPASE_HIS"/>
    <property type="match status" value="1"/>
</dbReference>
<keyword evidence="4" id="KW-0378">Hydrolase</keyword>
<feature type="domain" description="Caspase family p10" evidence="9">
    <location>
        <begin position="200"/>
        <end position="294"/>
    </location>
</feature>
<evidence type="ECO:0000313" key="11">
    <source>
        <dbReference type="EMBL" id="GFS12612.1"/>
    </source>
</evidence>
<proteinExistence type="inferred from homology"/>
<dbReference type="EMBL" id="BMAT01009727">
    <property type="protein sequence ID" value="GFS12612.1"/>
    <property type="molecule type" value="Genomic_DNA"/>
</dbReference>
<feature type="compositionally biased region" description="Basic and acidic residues" evidence="8">
    <location>
        <begin position="19"/>
        <end position="31"/>
    </location>
</feature>
<gene>
    <name evidence="11" type="ORF">ElyMa_004863600</name>
</gene>
<dbReference type="InterPro" id="IPR011600">
    <property type="entry name" value="Pept_C14_caspase"/>
</dbReference>
<keyword evidence="5" id="KW-0788">Thiol protease</keyword>
<dbReference type="InterPro" id="IPR033139">
    <property type="entry name" value="Caspase_cys_AS"/>
</dbReference>
<dbReference type="AlphaFoldDB" id="A0AAV4IV64"/>
<dbReference type="GO" id="GO:0006915">
    <property type="term" value="P:apoptotic process"/>
    <property type="evidence" value="ECO:0007669"/>
    <property type="project" value="UniProtKB-KW"/>
</dbReference>
<evidence type="ECO:0000259" key="9">
    <source>
        <dbReference type="PROSITE" id="PS50207"/>
    </source>
</evidence>
<dbReference type="InterPro" id="IPR015917">
    <property type="entry name" value="Pept_C14A"/>
</dbReference>
<evidence type="ECO:0000256" key="2">
    <source>
        <dbReference type="ARBA" id="ARBA00022670"/>
    </source>
</evidence>
<reference evidence="11 12" key="1">
    <citation type="journal article" date="2021" name="Elife">
        <title>Chloroplast acquisition without the gene transfer in kleptoplastic sea slugs, Plakobranchus ocellatus.</title>
        <authorList>
            <person name="Maeda T."/>
            <person name="Takahashi S."/>
            <person name="Yoshida T."/>
            <person name="Shimamura S."/>
            <person name="Takaki Y."/>
            <person name="Nagai Y."/>
            <person name="Toyoda A."/>
            <person name="Suzuki Y."/>
            <person name="Arimoto A."/>
            <person name="Ishii H."/>
            <person name="Satoh N."/>
            <person name="Nishiyama T."/>
            <person name="Hasebe M."/>
            <person name="Maruyama T."/>
            <person name="Minagawa J."/>
            <person name="Obokata J."/>
            <person name="Shigenobu S."/>
        </authorList>
    </citation>
    <scope>NUCLEOTIDE SEQUENCE [LARGE SCALE GENOMIC DNA]</scope>
</reference>
<protein>
    <submittedName>
        <fullName evidence="11">Caspase-3-like</fullName>
    </submittedName>
</protein>
<comment type="caution">
    <text evidence="11">The sequence shown here is derived from an EMBL/GenBank/DDBJ whole genome shotgun (WGS) entry which is preliminary data.</text>
</comment>
<dbReference type="Pfam" id="PF00656">
    <property type="entry name" value="Peptidase_C14"/>
    <property type="match status" value="1"/>
</dbReference>
<evidence type="ECO:0000313" key="12">
    <source>
        <dbReference type="Proteomes" id="UP000762676"/>
    </source>
</evidence>
<sequence>MSSDYVDASGEAGEGNDQPDARGEPRRDLHRPAPPLMTESDFVSDKYNMEHAERGMALIINNRTFHPKTGMGERTGTDVDAQKMNELLTTLGFVKIRPLDDVSVQEIKNALYQAAKEDHTDRDCFVCVILSHGEEGYVYGTDDKVPIDELVLPFKGHNCPSLAGKPKLFFIQACRGQELDRGTTVTDAGGGGEEMEEEVIVRRIPSEADFLMAYSVVPGYFAWRNSARGSWFIQAIFDVFMKYWKSLDLLTMMTRVNKKVAYDFESNASAEYMRRKKQIPCITSMLTKDVFFMQNKQ</sequence>
<dbReference type="SUPFAM" id="SSF52129">
    <property type="entry name" value="Caspase-like"/>
    <property type="match status" value="1"/>
</dbReference>
<evidence type="ECO:0000256" key="4">
    <source>
        <dbReference type="ARBA" id="ARBA00022801"/>
    </source>
</evidence>
<evidence type="ECO:0000256" key="3">
    <source>
        <dbReference type="ARBA" id="ARBA00022703"/>
    </source>
</evidence>
<dbReference type="InterPro" id="IPR001309">
    <property type="entry name" value="Pept_C14_p20"/>
</dbReference>
<dbReference type="PROSITE" id="PS01122">
    <property type="entry name" value="CASPASE_CYS"/>
    <property type="match status" value="1"/>
</dbReference>
<dbReference type="InterPro" id="IPR029030">
    <property type="entry name" value="Caspase-like_dom_sf"/>
</dbReference>
<evidence type="ECO:0000256" key="5">
    <source>
        <dbReference type="ARBA" id="ARBA00022807"/>
    </source>
</evidence>
<dbReference type="PANTHER" id="PTHR10454">
    <property type="entry name" value="CASPASE"/>
    <property type="match status" value="1"/>
</dbReference>
<keyword evidence="12" id="KW-1185">Reference proteome</keyword>
<dbReference type="GO" id="GO:0005737">
    <property type="term" value="C:cytoplasm"/>
    <property type="evidence" value="ECO:0007669"/>
    <property type="project" value="TreeGrafter"/>
</dbReference>